<sequence>MKSIVAMNTTGRLTLPAETRRGLGLEGECYFEVKVVDGTILLCPVKIVPLVSSSAAPASSARIGGGAPRAAG</sequence>
<dbReference type="AlphaFoldDB" id="A0A934KAT7"/>
<evidence type="ECO:0000313" key="4">
    <source>
        <dbReference type="EMBL" id="MBJ7603747.1"/>
    </source>
</evidence>
<dbReference type="EMBL" id="JAEKNQ010000040">
    <property type="protein sequence ID" value="MBJ7603747.1"/>
    <property type="molecule type" value="Genomic_DNA"/>
</dbReference>
<dbReference type="GO" id="GO:0003677">
    <property type="term" value="F:DNA binding"/>
    <property type="evidence" value="ECO:0007669"/>
    <property type="project" value="UniProtKB-UniRule"/>
</dbReference>
<reference evidence="4 5" key="1">
    <citation type="submission" date="2020-10" db="EMBL/GenBank/DDBJ databases">
        <title>Ca. Dormibacterota MAGs.</title>
        <authorList>
            <person name="Montgomery K."/>
        </authorList>
    </citation>
    <scope>NUCLEOTIDE SEQUENCE [LARGE SCALE GENOMIC DNA]</scope>
    <source>
        <strain evidence="4">SC8811_S16_3</strain>
    </source>
</reference>
<feature type="compositionally biased region" description="Low complexity" evidence="2">
    <location>
        <begin position="53"/>
        <end position="62"/>
    </location>
</feature>
<proteinExistence type="predicted"/>
<dbReference type="Gene3D" id="2.10.260.10">
    <property type="match status" value="1"/>
</dbReference>
<dbReference type="Proteomes" id="UP000620075">
    <property type="component" value="Unassembled WGS sequence"/>
</dbReference>
<protein>
    <recommendedName>
        <fullName evidence="3">SpoVT-AbrB domain-containing protein</fullName>
    </recommendedName>
</protein>
<keyword evidence="1" id="KW-0238">DNA-binding</keyword>
<comment type="caution">
    <text evidence="4">The sequence shown here is derived from an EMBL/GenBank/DDBJ whole genome shotgun (WGS) entry which is preliminary data.</text>
</comment>
<feature type="region of interest" description="Disordered" evidence="2">
    <location>
        <begin position="53"/>
        <end position="72"/>
    </location>
</feature>
<feature type="domain" description="SpoVT-AbrB" evidence="3">
    <location>
        <begin position="2"/>
        <end position="47"/>
    </location>
</feature>
<accession>A0A934KAT7</accession>
<feature type="compositionally biased region" description="Gly residues" evidence="2">
    <location>
        <begin position="63"/>
        <end position="72"/>
    </location>
</feature>
<dbReference type="InterPro" id="IPR007159">
    <property type="entry name" value="SpoVT-AbrB_dom"/>
</dbReference>
<evidence type="ECO:0000256" key="1">
    <source>
        <dbReference type="PROSITE-ProRule" id="PRU01076"/>
    </source>
</evidence>
<evidence type="ECO:0000256" key="2">
    <source>
        <dbReference type="SAM" id="MobiDB-lite"/>
    </source>
</evidence>
<organism evidence="4 5">
    <name type="scientific">Candidatus Dormiibacter inghamiae</name>
    <dbReference type="NCBI Taxonomy" id="3127013"/>
    <lineage>
        <taxon>Bacteria</taxon>
        <taxon>Bacillati</taxon>
        <taxon>Candidatus Dormiibacterota</taxon>
        <taxon>Candidatus Dormibacteria</taxon>
        <taxon>Candidatus Dormibacterales</taxon>
        <taxon>Candidatus Dormibacteraceae</taxon>
        <taxon>Candidatus Dormiibacter</taxon>
    </lineage>
</organism>
<evidence type="ECO:0000259" key="3">
    <source>
        <dbReference type="PROSITE" id="PS51740"/>
    </source>
</evidence>
<name>A0A934KAT7_9BACT</name>
<dbReference type="PROSITE" id="PS51740">
    <property type="entry name" value="SPOVT_ABRB"/>
    <property type="match status" value="1"/>
</dbReference>
<dbReference type="RefSeq" id="WP_338180263.1">
    <property type="nucleotide sequence ID" value="NZ_JAEKNQ010000040.1"/>
</dbReference>
<evidence type="ECO:0000313" key="5">
    <source>
        <dbReference type="Proteomes" id="UP000620075"/>
    </source>
</evidence>
<dbReference type="InterPro" id="IPR037914">
    <property type="entry name" value="SpoVT-AbrB_sf"/>
</dbReference>
<dbReference type="SUPFAM" id="SSF89447">
    <property type="entry name" value="AbrB/MazE/MraZ-like"/>
    <property type="match status" value="1"/>
</dbReference>
<gene>
    <name evidence="4" type="ORF">JF888_11230</name>
</gene>